<dbReference type="Gene3D" id="3.30.1360.40">
    <property type="match status" value="1"/>
</dbReference>
<dbReference type="RefSeq" id="WP_213165358.1">
    <property type="nucleotide sequence ID" value="NZ_CP058559.1"/>
</dbReference>
<dbReference type="GO" id="GO:0005737">
    <property type="term" value="C:cytoplasm"/>
    <property type="evidence" value="ECO:0007669"/>
    <property type="project" value="UniProtKB-SubCell"/>
</dbReference>
<dbReference type="NCBIfam" id="TIGR01063">
    <property type="entry name" value="gyrA"/>
    <property type="match status" value="1"/>
</dbReference>
<dbReference type="InterPro" id="IPR006691">
    <property type="entry name" value="GyrA/parC_rep"/>
</dbReference>
<dbReference type="HAMAP" id="MF_01897">
    <property type="entry name" value="GyrA"/>
    <property type="match status" value="1"/>
</dbReference>
<dbReference type="KEGG" id="acae:HYG86_09550"/>
<keyword evidence="7 9" id="KW-0238">DNA-binding</keyword>
<dbReference type="GO" id="GO:0003677">
    <property type="term" value="F:DNA binding"/>
    <property type="evidence" value="ECO:0007669"/>
    <property type="project" value="UniProtKB-UniRule"/>
</dbReference>
<sequence>MNEFTHGKVVPIDLNSEMRQSYLNYAMTVIVGRALPDVRDGLKPVHRRILYAMHELGFTHDKPHKKCARVVGEVLGKFHPHGDTAVYDALVRMAQDFSIRYPLLDGHGNFGSVDGDSAAAMRYTEVRMAKLSSVLLRDIEKETVDYRPNFDETIDEPVVLPSKFPNLLVNGSSGIAVGMATNIPPHNLGEVIDGTINLIDNPEITINDLISIIKGPDFPTAGVIKGKDGIKNAYKTGRGVIKVQGEITPEKMNNGKTRLLITELPYQVNKARLIEKIAELVRDKKIDGITDLRDESDRNGMRVVIELRKDVKHEHITNLLLKHTQLQQTFGIIMLALVNNEPKVLNIKDILVHYLNHQREIITRRTKYDLNKAEARAHILEGLRIALDNIDEVIKTIRAAKTTQEAKEGLTSKFNLSEKQAQAILDMRLQRLTGLEREKIEEEYRELLERIKYFNDLLADPQKIDNVIREELTEVKEKYDNPRRTRITIDHEEIDYEDLIAEEDVVVTITHQGYIKRLPSSTYKRQRRGGRGVTAVSNKNDDFVEHLFITSSHNYILFFTNKGKVYRKKVYEIGEGGRQARGTSIVNILPIEKDEKITSVMPIKEFSEGYYLFFATKYGYVKKTDLNDFDTNRKNGLIALTLAEEDELIAVKLTDGNQKILIGTHHAQGVKFDENNVRCMGRLARGVKGINLGNEDYVIDMVTAKDDEYLLTVTKKGYGKRTKISEYREQSRGGKGIKIMNLTDKNGELIAFKTVTDGEDLMAITNKGFIVRQNVSGIGVFGRTTQGVRLVRLSEDDSIVAVAKVVSDGEDTEIDTDLNIPLDEEYEEQE</sequence>
<protein>
    <recommendedName>
        <fullName evidence="9">DNA gyrase subunit A</fullName>
        <ecNumber evidence="9">5.6.2.2</ecNumber>
    </recommendedName>
</protein>
<dbReference type="SUPFAM" id="SSF101904">
    <property type="entry name" value="GyrA/ParC C-terminal domain-like"/>
    <property type="match status" value="1"/>
</dbReference>
<keyword evidence="13" id="KW-1185">Reference proteome</keyword>
<keyword evidence="4 9" id="KW-0547">Nucleotide-binding</keyword>
<dbReference type="GO" id="GO:0009330">
    <property type="term" value="C:DNA topoisomerase type II (double strand cut, ATP-hydrolyzing) complex"/>
    <property type="evidence" value="ECO:0007669"/>
    <property type="project" value="TreeGrafter"/>
</dbReference>
<keyword evidence="8 9" id="KW-0413">Isomerase</keyword>
<feature type="active site" description="O-(5'-phospho-DNA)-tyrosine intermediate" evidence="9 10">
    <location>
        <position position="123"/>
    </location>
</feature>
<dbReference type="EMBL" id="CP058559">
    <property type="protein sequence ID" value="QNO14994.1"/>
    <property type="molecule type" value="Genomic_DNA"/>
</dbReference>
<dbReference type="Pfam" id="PF00521">
    <property type="entry name" value="DNA_topoisoIV"/>
    <property type="match status" value="1"/>
</dbReference>
<evidence type="ECO:0000256" key="8">
    <source>
        <dbReference type="ARBA" id="ARBA00023235"/>
    </source>
</evidence>
<accession>A0A7G9W8I2</accession>
<reference evidence="12 13" key="1">
    <citation type="submission" date="2020-07" db="EMBL/GenBank/DDBJ databases">
        <title>Alkalicella. sp. LB2 genome.</title>
        <authorList>
            <person name="Postec A."/>
            <person name="Quemeneur M."/>
        </authorList>
    </citation>
    <scope>NUCLEOTIDE SEQUENCE [LARGE SCALE GENOMIC DNA]</scope>
    <source>
        <strain evidence="12 13">LB2</strain>
    </source>
</reference>
<dbReference type="InterPro" id="IPR050220">
    <property type="entry name" value="Type_II_DNA_Topoisomerases"/>
</dbReference>
<feature type="short sequence motif" description="GyrA-box" evidence="9">
    <location>
        <begin position="526"/>
        <end position="532"/>
    </location>
</feature>
<dbReference type="FunFam" id="3.90.199.10:FF:000001">
    <property type="entry name" value="DNA gyrase subunit A"/>
    <property type="match status" value="1"/>
</dbReference>
<name>A0A7G9W8I2_ALKCA</name>
<dbReference type="InterPro" id="IPR035516">
    <property type="entry name" value="Gyrase/topoIV_suA_C"/>
</dbReference>
<evidence type="ECO:0000256" key="6">
    <source>
        <dbReference type="ARBA" id="ARBA00023029"/>
    </source>
</evidence>
<evidence type="ECO:0000313" key="13">
    <source>
        <dbReference type="Proteomes" id="UP000516160"/>
    </source>
</evidence>
<organism evidence="12 13">
    <name type="scientific">Alkalicella caledoniensis</name>
    <dbReference type="NCBI Taxonomy" id="2731377"/>
    <lineage>
        <taxon>Bacteria</taxon>
        <taxon>Bacillati</taxon>
        <taxon>Bacillota</taxon>
        <taxon>Clostridia</taxon>
        <taxon>Eubacteriales</taxon>
        <taxon>Proteinivoracaceae</taxon>
        <taxon>Alkalicella</taxon>
    </lineage>
</organism>
<comment type="subunit">
    <text evidence="9">Heterotetramer, composed of two GyrA and two GyrB chains. In the heterotetramer, GyrA contains the active site tyrosine that forms a transient covalent intermediate with DNA, while GyrB binds cofactors and catalyzes ATP hydrolysis.</text>
</comment>
<dbReference type="GO" id="GO:0006261">
    <property type="term" value="P:DNA-templated DNA replication"/>
    <property type="evidence" value="ECO:0007669"/>
    <property type="project" value="UniProtKB-UniRule"/>
</dbReference>
<dbReference type="Pfam" id="PF03989">
    <property type="entry name" value="DNA_gyraseA_C"/>
    <property type="match status" value="6"/>
</dbReference>
<comment type="catalytic activity">
    <reaction evidence="1 9 10">
        <text>ATP-dependent breakage, passage and rejoining of double-stranded DNA.</text>
        <dbReference type="EC" id="5.6.2.2"/>
    </reaction>
</comment>
<evidence type="ECO:0000259" key="11">
    <source>
        <dbReference type="PROSITE" id="PS52040"/>
    </source>
</evidence>
<dbReference type="FunFam" id="1.10.268.10:FF:000001">
    <property type="entry name" value="DNA gyrase subunit A"/>
    <property type="match status" value="1"/>
</dbReference>
<dbReference type="Gene3D" id="3.90.199.10">
    <property type="entry name" value="Topoisomerase II, domain 5"/>
    <property type="match status" value="1"/>
</dbReference>
<dbReference type="InterPro" id="IPR013758">
    <property type="entry name" value="Topo_IIA_A/C_ab"/>
</dbReference>
<gene>
    <name evidence="9 12" type="primary">gyrA</name>
    <name evidence="12" type="ORF">HYG86_09550</name>
</gene>
<dbReference type="CDD" id="cd00187">
    <property type="entry name" value="TOP4c"/>
    <property type="match status" value="1"/>
</dbReference>
<dbReference type="GO" id="GO:0005524">
    <property type="term" value="F:ATP binding"/>
    <property type="evidence" value="ECO:0007669"/>
    <property type="project" value="UniProtKB-UniRule"/>
</dbReference>
<dbReference type="GO" id="GO:0034335">
    <property type="term" value="F:DNA negative supercoiling activity"/>
    <property type="evidence" value="ECO:0007669"/>
    <property type="project" value="UniProtKB-ARBA"/>
</dbReference>
<keyword evidence="3 9" id="KW-0963">Cytoplasm</keyword>
<evidence type="ECO:0000256" key="3">
    <source>
        <dbReference type="ARBA" id="ARBA00022490"/>
    </source>
</evidence>
<keyword evidence="5 9" id="KW-0067">ATP-binding</keyword>
<dbReference type="GO" id="GO:0005694">
    <property type="term" value="C:chromosome"/>
    <property type="evidence" value="ECO:0007669"/>
    <property type="project" value="InterPro"/>
</dbReference>
<evidence type="ECO:0000256" key="5">
    <source>
        <dbReference type="ARBA" id="ARBA00022840"/>
    </source>
</evidence>
<dbReference type="PANTHER" id="PTHR43493:SF5">
    <property type="entry name" value="DNA GYRASE SUBUNIT A, CHLOROPLASTIC_MITOCHONDRIAL"/>
    <property type="match status" value="1"/>
</dbReference>
<dbReference type="NCBIfam" id="NF004043">
    <property type="entry name" value="PRK05560.1"/>
    <property type="match status" value="1"/>
</dbReference>
<keyword evidence="6 9" id="KW-0799">Topoisomerase</keyword>
<evidence type="ECO:0000256" key="10">
    <source>
        <dbReference type="PROSITE-ProRule" id="PRU01384"/>
    </source>
</evidence>
<dbReference type="Gene3D" id="2.120.10.90">
    <property type="entry name" value="DNA gyrase/topoisomerase IV, subunit A, C-terminal"/>
    <property type="match status" value="1"/>
</dbReference>
<dbReference type="FunFam" id="3.30.1360.40:FF:000002">
    <property type="entry name" value="DNA gyrase subunit A"/>
    <property type="match status" value="1"/>
</dbReference>
<dbReference type="InterPro" id="IPR013757">
    <property type="entry name" value="Topo_IIA_A_a_sf"/>
</dbReference>
<evidence type="ECO:0000313" key="12">
    <source>
        <dbReference type="EMBL" id="QNO14994.1"/>
    </source>
</evidence>
<dbReference type="SUPFAM" id="SSF56719">
    <property type="entry name" value="Type II DNA topoisomerase"/>
    <property type="match status" value="1"/>
</dbReference>
<dbReference type="EC" id="5.6.2.2" evidence="9"/>
<dbReference type="PANTHER" id="PTHR43493">
    <property type="entry name" value="DNA GYRASE/TOPOISOMERASE SUBUNIT A"/>
    <property type="match status" value="1"/>
</dbReference>
<evidence type="ECO:0000256" key="1">
    <source>
        <dbReference type="ARBA" id="ARBA00000185"/>
    </source>
</evidence>
<comment type="miscellaneous">
    <text evidence="9">Few gyrases are as efficient as E.coli at forming negative supercoils. Not all organisms have 2 type II topoisomerases; in organisms with a single type II topoisomerase this enzyme also has to decatenate newly replicated chromosomes.</text>
</comment>
<dbReference type="SMART" id="SM00434">
    <property type="entry name" value="TOP4c"/>
    <property type="match status" value="1"/>
</dbReference>
<dbReference type="Proteomes" id="UP000516160">
    <property type="component" value="Chromosome"/>
</dbReference>
<dbReference type="InterPro" id="IPR002205">
    <property type="entry name" value="Topo_IIA_dom_A"/>
</dbReference>
<dbReference type="NCBIfam" id="NF004044">
    <property type="entry name" value="PRK05561.1"/>
    <property type="match status" value="1"/>
</dbReference>
<dbReference type="AlphaFoldDB" id="A0A7G9W8I2"/>
<comment type="similarity">
    <text evidence="2 9">Belongs to the type II topoisomerase GyrA/ParC subunit family.</text>
</comment>
<dbReference type="InterPro" id="IPR005743">
    <property type="entry name" value="GyrA"/>
</dbReference>
<dbReference type="PROSITE" id="PS52040">
    <property type="entry name" value="TOPO_IIA"/>
    <property type="match status" value="1"/>
</dbReference>
<comment type="function">
    <text evidence="9">A type II topoisomerase that negatively supercoils closed circular double-stranded (ds) DNA in an ATP-dependent manner to modulate DNA topology and maintain chromosomes in an underwound state. Negative supercoiling favors strand separation, and DNA replication, transcription, recombination and repair, all of which involve strand separation. Also able to catalyze the interconversion of other topological isomers of dsDNA rings, including catenanes and knotted rings. Type II topoisomerases break and join 2 DNA strands simultaneously in an ATP-dependent manner.</text>
</comment>
<dbReference type="Gene3D" id="1.10.268.10">
    <property type="entry name" value="Topoisomerase, domain 3"/>
    <property type="match status" value="1"/>
</dbReference>
<evidence type="ECO:0000256" key="2">
    <source>
        <dbReference type="ARBA" id="ARBA00008263"/>
    </source>
</evidence>
<comment type="subcellular location">
    <subcellularLocation>
        <location evidence="9">Cytoplasm</location>
    </subcellularLocation>
</comment>
<dbReference type="GO" id="GO:0006265">
    <property type="term" value="P:DNA topological change"/>
    <property type="evidence" value="ECO:0007669"/>
    <property type="project" value="UniProtKB-UniRule"/>
</dbReference>
<evidence type="ECO:0000256" key="4">
    <source>
        <dbReference type="ARBA" id="ARBA00022741"/>
    </source>
</evidence>
<dbReference type="FunFam" id="2.120.10.90:FF:000004">
    <property type="entry name" value="DNA gyrase subunit A"/>
    <property type="match status" value="1"/>
</dbReference>
<evidence type="ECO:0000256" key="9">
    <source>
        <dbReference type="HAMAP-Rule" id="MF_01897"/>
    </source>
</evidence>
<evidence type="ECO:0000256" key="7">
    <source>
        <dbReference type="ARBA" id="ARBA00023125"/>
    </source>
</evidence>
<feature type="domain" description="Topo IIA-type catalytic" evidence="11">
    <location>
        <begin position="35"/>
        <end position="499"/>
    </location>
</feature>
<proteinExistence type="inferred from homology"/>
<dbReference type="InterPro" id="IPR013760">
    <property type="entry name" value="Topo_IIA-like_dom_sf"/>
</dbReference>